<evidence type="ECO:0000313" key="3">
    <source>
        <dbReference type="Proteomes" id="UP000684084"/>
    </source>
</evidence>
<dbReference type="EMBL" id="CAGKOT010000042">
    <property type="protein sequence ID" value="CAB5380224.1"/>
    <property type="molecule type" value="Genomic_DNA"/>
</dbReference>
<evidence type="ECO:0000256" key="1">
    <source>
        <dbReference type="SAM" id="MobiDB-lite"/>
    </source>
</evidence>
<comment type="caution">
    <text evidence="2">The sequence shown here is derived from an EMBL/GenBank/DDBJ whole genome shotgun (WGS) entry which is preliminary data.</text>
</comment>
<feature type="compositionally biased region" description="Polar residues" evidence="1">
    <location>
        <begin position="172"/>
        <end position="200"/>
    </location>
</feature>
<feature type="region of interest" description="Disordered" evidence="1">
    <location>
        <begin position="124"/>
        <end position="200"/>
    </location>
</feature>
<protein>
    <submittedName>
        <fullName evidence="2">Uncharacterized protein</fullName>
    </submittedName>
</protein>
<dbReference type="AlphaFoldDB" id="A0A915ZJT4"/>
<feature type="compositionally biased region" description="Basic and acidic residues" evidence="1">
    <location>
        <begin position="141"/>
        <end position="151"/>
    </location>
</feature>
<accession>A0A915ZJT4</accession>
<name>A0A915ZJT4_9GLOM</name>
<dbReference type="OrthoDB" id="10340284at2759"/>
<reference evidence="2" key="1">
    <citation type="submission" date="2020-05" db="EMBL/GenBank/DDBJ databases">
        <authorList>
            <person name="Rincon C."/>
            <person name="Sanders R I."/>
            <person name="Robbins C."/>
            <person name="Chaturvedi A."/>
        </authorList>
    </citation>
    <scope>NUCLEOTIDE SEQUENCE</scope>
    <source>
        <strain evidence="2">CHB12</strain>
    </source>
</reference>
<gene>
    <name evidence="2" type="ORF">CHRIB12_LOCUS16979</name>
</gene>
<organism evidence="2 3">
    <name type="scientific">Rhizophagus irregularis</name>
    <dbReference type="NCBI Taxonomy" id="588596"/>
    <lineage>
        <taxon>Eukaryota</taxon>
        <taxon>Fungi</taxon>
        <taxon>Fungi incertae sedis</taxon>
        <taxon>Mucoromycota</taxon>
        <taxon>Glomeromycotina</taxon>
        <taxon>Glomeromycetes</taxon>
        <taxon>Glomerales</taxon>
        <taxon>Glomeraceae</taxon>
        <taxon>Rhizophagus</taxon>
    </lineage>
</organism>
<sequence length="200" mass="22009">MEAGEDLTTYETLLSEFQDVFSTFGVRNVNKLYHFLFIILEYSQQLQNSLGQGVENIWNSLMTSPQQTAYASSSTENASMDMEIIALFEHQSQSSTSVAQPEPEPIRINEVSMQALLKASAIPFKPKGKGRTKRVSYADAVKQDSKSDDGRPSSPSLTVNKKKQKTAPISKLNKTGSSQKAPKKQTATPAPKTISTMEPT</sequence>
<proteinExistence type="predicted"/>
<evidence type="ECO:0000313" key="2">
    <source>
        <dbReference type="EMBL" id="CAB5380224.1"/>
    </source>
</evidence>
<dbReference type="Proteomes" id="UP000684084">
    <property type="component" value="Unassembled WGS sequence"/>
</dbReference>